<dbReference type="Gene3D" id="3.30.505.50">
    <property type="entry name" value="Sigma 54 modulation/S30EA ribosomal protein, C-terminal domain"/>
    <property type="match status" value="1"/>
</dbReference>
<accession>A0A0X8F7H8</accession>
<dbReference type="GO" id="GO:0043024">
    <property type="term" value="F:ribosomal small subunit binding"/>
    <property type="evidence" value="ECO:0007669"/>
    <property type="project" value="TreeGrafter"/>
</dbReference>
<dbReference type="SUPFAM" id="SSF69754">
    <property type="entry name" value="Ribosome binding protein Y (YfiA homologue)"/>
    <property type="match status" value="1"/>
</dbReference>
<evidence type="ECO:0000313" key="7">
    <source>
        <dbReference type="Proteomes" id="UP000234775"/>
    </source>
</evidence>
<dbReference type="RefSeq" id="WP_060776493.1">
    <property type="nucleotide sequence ID" value="NZ_CP014159.1"/>
</dbReference>
<evidence type="ECO:0000313" key="6">
    <source>
        <dbReference type="Proteomes" id="UP000070422"/>
    </source>
</evidence>
<dbReference type="InterPro" id="IPR038416">
    <property type="entry name" value="Ribosom_S30AE_C_sf"/>
</dbReference>
<feature type="domain" description="Sigma 54 modulation/S30EA ribosomal protein C-terminal" evidence="3">
    <location>
        <begin position="123"/>
        <end position="177"/>
    </location>
</feature>
<evidence type="ECO:0000313" key="4">
    <source>
        <dbReference type="EMBL" id="KXB37811.1"/>
    </source>
</evidence>
<dbReference type="PANTHER" id="PTHR33231:SF1">
    <property type="entry name" value="30S RIBOSOMAL PROTEIN"/>
    <property type="match status" value="1"/>
</dbReference>
<dbReference type="AlphaFoldDB" id="A0A0X8F7H8"/>
<dbReference type="Proteomes" id="UP000234775">
    <property type="component" value="Unassembled WGS sequence"/>
</dbReference>
<comment type="caution">
    <text evidence="5">The sequence shown here is derived from an EMBL/GenBank/DDBJ whole genome shotgun (WGS) entry which is preliminary data.</text>
</comment>
<dbReference type="InterPro" id="IPR003489">
    <property type="entry name" value="RHF/RaiA"/>
</dbReference>
<gene>
    <name evidence="5" type="primary">raiA</name>
    <name evidence="2" type="synonym">hpf</name>
    <name evidence="5" type="ORF">CYJ27_00945</name>
    <name evidence="4" type="ORF">HMPREF3187_00370</name>
</gene>
<dbReference type="InterPro" id="IPR036567">
    <property type="entry name" value="RHF-like"/>
</dbReference>
<dbReference type="Proteomes" id="UP000070422">
    <property type="component" value="Unassembled WGS sequence"/>
</dbReference>
<reference evidence="4 6" key="1">
    <citation type="submission" date="2016-01" db="EMBL/GenBank/DDBJ databases">
        <authorList>
            <person name="Oliw E.H."/>
        </authorList>
    </citation>
    <scope>NUCLEOTIDE SEQUENCE [LARGE SCALE GENOMIC DNA]</scope>
    <source>
        <strain evidence="4 6">KA00635</strain>
    </source>
</reference>
<evidence type="ECO:0000259" key="3">
    <source>
        <dbReference type="Pfam" id="PF16321"/>
    </source>
</evidence>
<dbReference type="Pfam" id="PF16321">
    <property type="entry name" value="Ribosom_S30AE_C"/>
    <property type="match status" value="1"/>
</dbReference>
<name>A0A0X8F7H8_9LACT</name>
<dbReference type="PANTHER" id="PTHR33231">
    <property type="entry name" value="30S RIBOSOMAL PROTEIN"/>
    <property type="match status" value="1"/>
</dbReference>
<dbReference type="OrthoDB" id="9794975at2"/>
<dbReference type="CDD" id="cd00552">
    <property type="entry name" value="RaiA"/>
    <property type="match status" value="1"/>
</dbReference>
<keyword evidence="2" id="KW-0963">Cytoplasm</keyword>
<evidence type="ECO:0000256" key="1">
    <source>
        <dbReference type="ARBA" id="ARBA00022845"/>
    </source>
</evidence>
<dbReference type="InterPro" id="IPR050574">
    <property type="entry name" value="HPF/YfiA_ribosome-assoc"/>
</dbReference>
<dbReference type="NCBIfam" id="TIGR00741">
    <property type="entry name" value="yfiA"/>
    <property type="match status" value="1"/>
</dbReference>
<reference evidence="5 7" key="2">
    <citation type="submission" date="2017-12" db="EMBL/GenBank/DDBJ databases">
        <title>Phylogenetic diversity of female urinary microbiome.</title>
        <authorList>
            <person name="Thomas-White K."/>
            <person name="Wolfe A.J."/>
        </authorList>
    </citation>
    <scope>NUCLEOTIDE SEQUENCE [LARGE SCALE GENOMIC DNA]</scope>
    <source>
        <strain evidence="5 7">UMB0844</strain>
    </source>
</reference>
<proteinExistence type="inferred from homology"/>
<dbReference type="GO" id="GO:0022627">
    <property type="term" value="C:cytosolic small ribosomal subunit"/>
    <property type="evidence" value="ECO:0007669"/>
    <property type="project" value="TreeGrafter"/>
</dbReference>
<sequence>MFTYNVRGENIKITPAIRQYAENKISRVEKYFKDTPEATVHVNAKVYQDGNAKVEVTIPLPRLTLRAEEISQDLYGSIDLVVDKLERQMKKYKTRINRKSREKGIPEAIFHEVGNESNDSDNEIAIVRSKSISVKPMSAEEAVLQMEMLGHSFFIFENSEDETISLVYKRRNGKYGLIAIEEEFAE</sequence>
<dbReference type="KEGG" id="acg:AWM71_02385"/>
<evidence type="ECO:0000313" key="5">
    <source>
        <dbReference type="EMBL" id="PKY92035.1"/>
    </source>
</evidence>
<dbReference type="Pfam" id="PF02482">
    <property type="entry name" value="Ribosomal_S30AE"/>
    <property type="match status" value="1"/>
</dbReference>
<keyword evidence="1 2" id="KW-0810">Translation regulation</keyword>
<comment type="similarity">
    <text evidence="2">Belongs to the HPF/YfiA ribosome-associated protein family. Long HPF subfamily.</text>
</comment>
<dbReference type="HAMAP" id="MF_00839">
    <property type="entry name" value="HPF"/>
    <property type="match status" value="1"/>
</dbReference>
<dbReference type="EMBL" id="LSCQ01000019">
    <property type="protein sequence ID" value="KXB37811.1"/>
    <property type="molecule type" value="Genomic_DNA"/>
</dbReference>
<dbReference type="InterPro" id="IPR034694">
    <property type="entry name" value="HPF_long/plastid"/>
</dbReference>
<organism evidence="5 7">
    <name type="scientific">Aerococcus christensenii</name>
    <dbReference type="NCBI Taxonomy" id="87541"/>
    <lineage>
        <taxon>Bacteria</taxon>
        <taxon>Bacillati</taxon>
        <taxon>Bacillota</taxon>
        <taxon>Bacilli</taxon>
        <taxon>Lactobacillales</taxon>
        <taxon>Aerococcaceae</taxon>
        <taxon>Aerococcus</taxon>
    </lineage>
</organism>
<comment type="function">
    <text evidence="2">Required for dimerization of active 70S ribosomes into 100S ribosomes in stationary phase; 100S ribosomes are translationally inactive and sometimes present during exponential growth.</text>
</comment>
<protein>
    <recommendedName>
        <fullName evidence="2">Ribosome hibernation promoting factor</fullName>
        <shortName evidence="2">HPF</shortName>
    </recommendedName>
</protein>
<dbReference type="GO" id="GO:0045900">
    <property type="term" value="P:negative regulation of translational elongation"/>
    <property type="evidence" value="ECO:0007669"/>
    <property type="project" value="TreeGrafter"/>
</dbReference>
<evidence type="ECO:0000256" key="2">
    <source>
        <dbReference type="HAMAP-Rule" id="MF_00839"/>
    </source>
</evidence>
<dbReference type="STRING" id="87541.AWM71_02385"/>
<dbReference type="Gene3D" id="3.30.160.100">
    <property type="entry name" value="Ribosome hibernation promotion factor-like"/>
    <property type="match status" value="1"/>
</dbReference>
<keyword evidence="7" id="KW-1185">Reference proteome</keyword>
<comment type="subcellular location">
    <subcellularLocation>
        <location evidence="2">Cytoplasm</location>
    </subcellularLocation>
</comment>
<dbReference type="EMBL" id="PKGZ01000001">
    <property type="protein sequence ID" value="PKY92035.1"/>
    <property type="molecule type" value="Genomic_DNA"/>
</dbReference>
<comment type="subunit">
    <text evidence="2">Interacts with 100S ribosomes.</text>
</comment>
<dbReference type="PATRIC" id="fig|87541.4.peg.372"/>
<dbReference type="InterPro" id="IPR032528">
    <property type="entry name" value="Ribosom_S30AE_C"/>
</dbReference>